<feature type="domain" description="Mannitol dehydrogenase C-terminal" evidence="8">
    <location>
        <begin position="333"/>
        <end position="527"/>
    </location>
</feature>
<gene>
    <name evidence="9" type="ORF">EAX62_04200</name>
</gene>
<dbReference type="InterPro" id="IPR013328">
    <property type="entry name" value="6PGD_dom2"/>
</dbReference>
<dbReference type="PANTHER" id="PTHR43362:SF1">
    <property type="entry name" value="MANNITOL DEHYDROGENASE 2-RELATED"/>
    <property type="match status" value="1"/>
</dbReference>
<evidence type="ECO:0000313" key="9">
    <source>
        <dbReference type="EMBL" id="RMB61820.1"/>
    </source>
</evidence>
<evidence type="ECO:0000256" key="2">
    <source>
        <dbReference type="ARBA" id="ARBA00012939"/>
    </source>
</evidence>
<evidence type="ECO:0000256" key="3">
    <source>
        <dbReference type="ARBA" id="ARBA00016219"/>
    </source>
</evidence>
<evidence type="ECO:0000256" key="6">
    <source>
        <dbReference type="ARBA" id="ARBA00048615"/>
    </source>
</evidence>
<dbReference type="GO" id="GO:0019594">
    <property type="term" value="P:mannitol metabolic process"/>
    <property type="evidence" value="ECO:0007669"/>
    <property type="project" value="InterPro"/>
</dbReference>
<dbReference type="InterPro" id="IPR023027">
    <property type="entry name" value="Mannitol_DH_CS"/>
</dbReference>
<comment type="catalytic activity">
    <reaction evidence="6">
        <text>D-mannitol 1-phosphate + NAD(+) = beta-D-fructose 6-phosphate + NADH + H(+)</text>
        <dbReference type="Rhea" id="RHEA:19661"/>
        <dbReference type="ChEBI" id="CHEBI:15378"/>
        <dbReference type="ChEBI" id="CHEBI:57540"/>
        <dbReference type="ChEBI" id="CHEBI:57634"/>
        <dbReference type="ChEBI" id="CHEBI:57945"/>
        <dbReference type="ChEBI" id="CHEBI:61381"/>
        <dbReference type="EC" id="1.1.1.17"/>
    </reaction>
</comment>
<dbReference type="InterPro" id="IPR008927">
    <property type="entry name" value="6-PGluconate_DH-like_C_sf"/>
</dbReference>
<dbReference type="InterPro" id="IPR013118">
    <property type="entry name" value="Mannitol_DH_C"/>
</dbReference>
<dbReference type="SUPFAM" id="SSF48179">
    <property type="entry name" value="6-phosphogluconate dehydrogenase C-terminal domain-like"/>
    <property type="match status" value="1"/>
</dbReference>
<evidence type="ECO:0000259" key="8">
    <source>
        <dbReference type="Pfam" id="PF08125"/>
    </source>
</evidence>
<dbReference type="GO" id="GO:0008926">
    <property type="term" value="F:mannitol-1-phosphate 5-dehydrogenase activity"/>
    <property type="evidence" value="ECO:0007669"/>
    <property type="project" value="UniProtKB-EC"/>
</dbReference>
<dbReference type="EMBL" id="REFW01000001">
    <property type="protein sequence ID" value="RMB61820.1"/>
    <property type="molecule type" value="Genomic_DNA"/>
</dbReference>
<dbReference type="EC" id="1.1.1.17" evidence="2"/>
<keyword evidence="5" id="KW-0520">NAD</keyword>
<dbReference type="InterPro" id="IPR050988">
    <property type="entry name" value="Mannitol_DH/Oxidoreductase"/>
</dbReference>
<dbReference type="InterPro" id="IPR036291">
    <property type="entry name" value="NAD(P)-bd_dom_sf"/>
</dbReference>
<reference evidence="9 10" key="1">
    <citation type="submission" date="2018-10" db="EMBL/GenBank/DDBJ databases">
        <title>Tessaracoccus antarcticuss sp. nov., isolated from sediment.</title>
        <authorList>
            <person name="Zhou L.Y."/>
            <person name="Du Z.J."/>
        </authorList>
    </citation>
    <scope>NUCLEOTIDE SEQUENCE [LARGE SCALE GENOMIC DNA]</scope>
    <source>
        <strain evidence="9 10">JDX10</strain>
    </source>
</reference>
<dbReference type="SUPFAM" id="SSF51735">
    <property type="entry name" value="NAD(P)-binding Rossmann-fold domains"/>
    <property type="match status" value="1"/>
</dbReference>
<proteinExistence type="inferred from homology"/>
<accession>A0A3M0GA36</accession>
<sequence length="533" mass="56855">MTRTKQHPAGSTQGEASGAKRLSLATMASIPEGVRRPAVDPAALSIGIVHFGIGAFHRSHQAVYTEDAAAATGETGWGILGVTGRSDTVAAQLRAQDCLYGVLEKGAAATSLRIIGSVREAVWPGRDSERVVEALAQPSTHIATLTITEKGYPRAGDGSIDLGRAAVQHDLGLIEAELVKTESPEAASIDDSALMSQTPIGLLVRGLARRFRRHREPFTVVPCDNLVENGTVVRTLVTSLVAAIGSSNSSEALTRARESFGEWMEDSVAFPSTMVDRIAPAVTDADRDEAFGLLGLRDEALVVAEPFIQWVIEDRFAGPRPAWEVAGAILTGDVAPYERAKLRILNATHSVLAYCGALKGYATIAESVADDVLRRRARAIVDDDILPTLESPPGMDLQQYRDEVLERFANPALAHTTRQVAMDGSQKLPSRMLGTASDRLTAGHVPHGMAFAVAAWIAFVSHALESGETLDDPLADTLLSSIGSTDALQIDPRGVVERLFAIRQIFPEDIAGSSLFVDAVVTQLAEVRGATHR</sequence>
<keyword evidence="4" id="KW-0560">Oxidoreductase</keyword>
<evidence type="ECO:0000256" key="4">
    <source>
        <dbReference type="ARBA" id="ARBA00023002"/>
    </source>
</evidence>
<dbReference type="Pfam" id="PF01232">
    <property type="entry name" value="Mannitol_dh"/>
    <property type="match status" value="1"/>
</dbReference>
<dbReference type="Proteomes" id="UP000275256">
    <property type="component" value="Unassembled WGS sequence"/>
</dbReference>
<comment type="caution">
    <text evidence="9">The sequence shown here is derived from an EMBL/GenBank/DDBJ whole genome shotgun (WGS) entry which is preliminary data.</text>
</comment>
<protein>
    <recommendedName>
        <fullName evidence="3">Mannitol-1-phosphate 5-dehydrogenase</fullName>
        <ecNumber evidence="2">1.1.1.17</ecNumber>
    </recommendedName>
</protein>
<evidence type="ECO:0000256" key="5">
    <source>
        <dbReference type="ARBA" id="ARBA00023027"/>
    </source>
</evidence>
<organism evidence="9 10">
    <name type="scientific">Tessaracoccus antarcticus</name>
    <dbReference type="NCBI Taxonomy" id="2479848"/>
    <lineage>
        <taxon>Bacteria</taxon>
        <taxon>Bacillati</taxon>
        <taxon>Actinomycetota</taxon>
        <taxon>Actinomycetes</taxon>
        <taxon>Propionibacteriales</taxon>
        <taxon>Propionibacteriaceae</taxon>
        <taxon>Tessaracoccus</taxon>
    </lineage>
</organism>
<dbReference type="Gene3D" id="3.40.50.720">
    <property type="entry name" value="NAD(P)-binding Rossmann-like Domain"/>
    <property type="match status" value="1"/>
</dbReference>
<evidence type="ECO:0000259" key="7">
    <source>
        <dbReference type="Pfam" id="PF01232"/>
    </source>
</evidence>
<evidence type="ECO:0000256" key="1">
    <source>
        <dbReference type="ARBA" id="ARBA00006541"/>
    </source>
</evidence>
<dbReference type="AlphaFoldDB" id="A0A3M0GA36"/>
<evidence type="ECO:0000313" key="10">
    <source>
        <dbReference type="Proteomes" id="UP000275256"/>
    </source>
</evidence>
<dbReference type="Gene3D" id="1.10.1040.10">
    <property type="entry name" value="N-(1-d-carboxylethyl)-l-norvaline Dehydrogenase, domain 2"/>
    <property type="match status" value="1"/>
</dbReference>
<dbReference type="PROSITE" id="PS00974">
    <property type="entry name" value="MANNITOL_DHGENASE"/>
    <property type="match status" value="1"/>
</dbReference>
<dbReference type="InterPro" id="IPR013131">
    <property type="entry name" value="Mannitol_DH_N"/>
</dbReference>
<comment type="similarity">
    <text evidence="1">Belongs to the mannitol dehydrogenase family.</text>
</comment>
<dbReference type="PANTHER" id="PTHR43362">
    <property type="entry name" value="MANNITOL DEHYDROGENASE DSF1-RELATED"/>
    <property type="match status" value="1"/>
</dbReference>
<dbReference type="Pfam" id="PF08125">
    <property type="entry name" value="Mannitol_dh_C"/>
    <property type="match status" value="1"/>
</dbReference>
<keyword evidence="10" id="KW-1185">Reference proteome</keyword>
<feature type="domain" description="Mannitol dehydrogenase N-terminal" evidence="7">
    <location>
        <begin position="47"/>
        <end position="324"/>
    </location>
</feature>
<dbReference type="OrthoDB" id="271711at2"/>
<name>A0A3M0GA36_9ACTN</name>